<dbReference type="Gene3D" id="3.30.565.10">
    <property type="entry name" value="Histidine kinase-like ATPase, C-terminal domain"/>
    <property type="match status" value="1"/>
</dbReference>
<keyword evidence="11" id="KW-0547">Nucleotide-binding</keyword>
<dbReference type="OrthoDB" id="9778366at2"/>
<accession>A0A1H7SLT5</accession>
<dbReference type="GO" id="GO:0005524">
    <property type="term" value="F:ATP binding"/>
    <property type="evidence" value="ECO:0007669"/>
    <property type="project" value="UniProtKB-KW"/>
</dbReference>
<dbReference type="Gene3D" id="1.20.5.1930">
    <property type="match status" value="1"/>
</dbReference>
<evidence type="ECO:0000256" key="11">
    <source>
        <dbReference type="ARBA" id="ARBA00022741"/>
    </source>
</evidence>
<dbReference type="InterPro" id="IPR050482">
    <property type="entry name" value="Sensor_HK_TwoCompSys"/>
</dbReference>
<keyword evidence="6" id="KW-0004">4Fe-4S</keyword>
<comment type="function">
    <text evidence="17">Member of the two-component regulatory system NreB/NreC involved in the control of dissimilatory nitrate/nitrite reduction in response to oxygen. NreB functions as a direct oxygen sensor histidine kinase which is autophosphorylated, in the absence of oxygen, probably at the conserved histidine residue, and transfers its phosphate group probably to a conserved aspartate residue of NreC. NreB/NreC activates the expression of the nitrate (narGHJI) and nitrite (nir) reductase operons, as well as the putative nitrate transporter gene narT.</text>
</comment>
<comment type="catalytic activity">
    <reaction evidence="1">
        <text>ATP + protein L-histidine = ADP + protein N-phospho-L-histidine.</text>
        <dbReference type="EC" id="2.7.13.3"/>
    </reaction>
</comment>
<evidence type="ECO:0000256" key="16">
    <source>
        <dbReference type="ARBA" id="ARBA00023014"/>
    </source>
</evidence>
<feature type="signal peptide" evidence="21">
    <location>
        <begin position="1"/>
        <end position="25"/>
    </location>
</feature>
<name>A0A1H7SLT5_9SPHI</name>
<dbReference type="InterPro" id="IPR003594">
    <property type="entry name" value="HATPase_dom"/>
</dbReference>
<dbReference type="InterPro" id="IPR004358">
    <property type="entry name" value="Sig_transdc_His_kin-like_C"/>
</dbReference>
<dbReference type="Pfam" id="PF02518">
    <property type="entry name" value="HATPase_c"/>
    <property type="match status" value="1"/>
</dbReference>
<dbReference type="InterPro" id="IPR036890">
    <property type="entry name" value="HATPase_C_sf"/>
</dbReference>
<dbReference type="InterPro" id="IPR011990">
    <property type="entry name" value="TPR-like_helical_dom_sf"/>
</dbReference>
<dbReference type="PROSITE" id="PS50109">
    <property type="entry name" value="HIS_KIN"/>
    <property type="match status" value="1"/>
</dbReference>
<keyword evidence="24" id="KW-1185">Reference proteome</keyword>
<evidence type="ECO:0000256" key="21">
    <source>
        <dbReference type="SAM" id="SignalP"/>
    </source>
</evidence>
<keyword evidence="12 23" id="KW-0418">Kinase</keyword>
<keyword evidence="7" id="KW-0963">Cytoplasm</keyword>
<evidence type="ECO:0000256" key="1">
    <source>
        <dbReference type="ARBA" id="ARBA00000085"/>
    </source>
</evidence>
<keyword evidence="16" id="KW-0411">Iron-sulfur</keyword>
<dbReference type="EC" id="2.7.13.3" evidence="4"/>
<evidence type="ECO:0000313" key="24">
    <source>
        <dbReference type="Proteomes" id="UP000198916"/>
    </source>
</evidence>
<dbReference type="CDD" id="cd16917">
    <property type="entry name" value="HATPase_UhpB-NarQ-NarX-like"/>
    <property type="match status" value="1"/>
</dbReference>
<keyword evidence="19" id="KW-0175">Coiled coil</keyword>
<evidence type="ECO:0000256" key="18">
    <source>
        <dbReference type="ARBA" id="ARBA00030800"/>
    </source>
</evidence>
<keyword evidence="10" id="KW-0479">Metal-binding</keyword>
<dbReference type="InterPro" id="IPR005467">
    <property type="entry name" value="His_kinase_dom"/>
</dbReference>
<evidence type="ECO:0000259" key="22">
    <source>
        <dbReference type="PROSITE" id="PS50109"/>
    </source>
</evidence>
<dbReference type="SUPFAM" id="SSF55874">
    <property type="entry name" value="ATPase domain of HSP90 chaperone/DNA topoisomerase II/histidine kinase"/>
    <property type="match status" value="1"/>
</dbReference>
<keyword evidence="8" id="KW-0597">Phosphoprotein</keyword>
<keyword evidence="20" id="KW-0472">Membrane</keyword>
<evidence type="ECO:0000256" key="20">
    <source>
        <dbReference type="SAM" id="Phobius"/>
    </source>
</evidence>
<keyword evidence="15" id="KW-0902">Two-component regulatory system</keyword>
<keyword evidence="20" id="KW-0812">Transmembrane</keyword>
<gene>
    <name evidence="23" type="ORF">SAMN05421740_1093</name>
</gene>
<dbReference type="PANTHER" id="PTHR24421">
    <property type="entry name" value="NITRATE/NITRITE SENSOR PROTEIN NARX-RELATED"/>
    <property type="match status" value="1"/>
</dbReference>
<dbReference type="Gene3D" id="1.25.40.10">
    <property type="entry name" value="Tetratricopeptide repeat domain"/>
    <property type="match status" value="2"/>
</dbReference>
<feature type="domain" description="Histidine kinase" evidence="22">
    <location>
        <begin position="477"/>
        <end position="671"/>
    </location>
</feature>
<dbReference type="PANTHER" id="PTHR24421:SF10">
    <property type="entry name" value="NITRATE_NITRITE SENSOR PROTEIN NARQ"/>
    <property type="match status" value="1"/>
</dbReference>
<evidence type="ECO:0000256" key="6">
    <source>
        <dbReference type="ARBA" id="ARBA00022485"/>
    </source>
</evidence>
<evidence type="ECO:0000256" key="5">
    <source>
        <dbReference type="ARBA" id="ARBA00017322"/>
    </source>
</evidence>
<evidence type="ECO:0000256" key="2">
    <source>
        <dbReference type="ARBA" id="ARBA00001966"/>
    </source>
</evidence>
<dbReference type="GO" id="GO:0046872">
    <property type="term" value="F:metal ion binding"/>
    <property type="evidence" value="ECO:0007669"/>
    <property type="project" value="UniProtKB-KW"/>
</dbReference>
<keyword evidence="14" id="KW-0408">Iron</keyword>
<evidence type="ECO:0000256" key="15">
    <source>
        <dbReference type="ARBA" id="ARBA00023012"/>
    </source>
</evidence>
<evidence type="ECO:0000256" key="9">
    <source>
        <dbReference type="ARBA" id="ARBA00022679"/>
    </source>
</evidence>
<organism evidence="23 24">
    <name type="scientific">Parapedobacter koreensis</name>
    <dbReference type="NCBI Taxonomy" id="332977"/>
    <lineage>
        <taxon>Bacteria</taxon>
        <taxon>Pseudomonadati</taxon>
        <taxon>Bacteroidota</taxon>
        <taxon>Sphingobacteriia</taxon>
        <taxon>Sphingobacteriales</taxon>
        <taxon>Sphingobacteriaceae</taxon>
        <taxon>Parapedobacter</taxon>
    </lineage>
</organism>
<evidence type="ECO:0000256" key="8">
    <source>
        <dbReference type="ARBA" id="ARBA00022553"/>
    </source>
</evidence>
<dbReference type="SMART" id="SM00387">
    <property type="entry name" value="HATPase_c"/>
    <property type="match status" value="1"/>
</dbReference>
<dbReference type="STRING" id="332977.SAMN05421740_1093"/>
<sequence length="671" mass="76902">MLMAHNNRIIGLCLLLAGINYQALAQQATPHNQYTDSVLTVIRSITDKDKKFTSYLDLSLYWSEIDTTQAYRFIDEAEKLLPDRPSDFQKGLIQLYTANVIFHHDIERARKAYMHADKLLSTYKTPTSYKYLSKVWNNYGILYQLADRPEAYMQVIIGKVIPYARLAGDSLAAANGLTNIGLLLTNKLLYDEADRYFSQAIHALKHSEGDKRNLFTAYIYAANAAVLGGHLQKSRHYLDDASTLSKSVPHAIDIPYYYRTEGRYYRHIKEYDTARDYLLKAIELGKTGYDDKAIRDSYYELFQTYRDEGNYSEAKKMLSQSNQYNAGVIGSDTLLHLREMADIDYKLGNYSVAFEQMQRYALAKDSLYRADQTNEIIALEKRFETLEKENEILRLQDANQKQRLALDKNRMWAILSTSLGILALVVAFFLWKLTRANRKRLIQKEQLHQQKLQSVAQKERLNQYQTILQVQEEERNRIARDLHDGLGGLLAGIKLRLSTLNARSLSVASQAEEEQDMSLIIGDLNQASNELRRIARNMMPEALLDIGLEHALSDLCQFLASSRTRILFQGLDLKQTYVNRVMINVYRIVQELLNNALKHADASQIIVQCSDEQDHLFLTVEDDGKGFDTLNLKSKGIGLKSIENRVALLNGRMEIDSQLRRGTTISIEIPL</sequence>
<dbReference type="GO" id="GO:0016020">
    <property type="term" value="C:membrane"/>
    <property type="evidence" value="ECO:0007669"/>
    <property type="project" value="InterPro"/>
</dbReference>
<evidence type="ECO:0000256" key="14">
    <source>
        <dbReference type="ARBA" id="ARBA00023004"/>
    </source>
</evidence>
<dbReference type="Pfam" id="PF07730">
    <property type="entry name" value="HisKA_3"/>
    <property type="match status" value="1"/>
</dbReference>
<dbReference type="Proteomes" id="UP000198916">
    <property type="component" value="Unassembled WGS sequence"/>
</dbReference>
<comment type="cofactor">
    <cofactor evidence="2">
        <name>[4Fe-4S] cluster</name>
        <dbReference type="ChEBI" id="CHEBI:49883"/>
    </cofactor>
</comment>
<evidence type="ECO:0000256" key="12">
    <source>
        <dbReference type="ARBA" id="ARBA00022777"/>
    </source>
</evidence>
<protein>
    <recommendedName>
        <fullName evidence="5">Oxygen sensor histidine kinase NreB</fullName>
        <ecNumber evidence="4">2.7.13.3</ecNumber>
    </recommendedName>
    <alternativeName>
        <fullName evidence="18">Nitrogen regulation protein B</fullName>
    </alternativeName>
</protein>
<dbReference type="InterPro" id="IPR011712">
    <property type="entry name" value="Sig_transdc_His_kin_sub3_dim/P"/>
</dbReference>
<dbReference type="GO" id="GO:0000155">
    <property type="term" value="F:phosphorelay sensor kinase activity"/>
    <property type="evidence" value="ECO:0007669"/>
    <property type="project" value="InterPro"/>
</dbReference>
<feature type="transmembrane region" description="Helical" evidence="20">
    <location>
        <begin position="411"/>
        <end position="431"/>
    </location>
</feature>
<dbReference type="PRINTS" id="PR00344">
    <property type="entry name" value="BCTRLSENSOR"/>
</dbReference>
<dbReference type="EMBL" id="FNZR01000009">
    <property type="protein sequence ID" value="SEL72397.1"/>
    <property type="molecule type" value="Genomic_DNA"/>
</dbReference>
<evidence type="ECO:0000313" key="23">
    <source>
        <dbReference type="EMBL" id="SEL72397.1"/>
    </source>
</evidence>
<dbReference type="GO" id="GO:0005737">
    <property type="term" value="C:cytoplasm"/>
    <property type="evidence" value="ECO:0007669"/>
    <property type="project" value="UniProtKB-SubCell"/>
</dbReference>
<feature type="coiled-coil region" evidence="19">
    <location>
        <begin position="369"/>
        <end position="396"/>
    </location>
</feature>
<dbReference type="GO" id="GO:0051539">
    <property type="term" value="F:4 iron, 4 sulfur cluster binding"/>
    <property type="evidence" value="ECO:0007669"/>
    <property type="project" value="UniProtKB-KW"/>
</dbReference>
<dbReference type="SUPFAM" id="SSF48452">
    <property type="entry name" value="TPR-like"/>
    <property type="match status" value="1"/>
</dbReference>
<evidence type="ECO:0000256" key="17">
    <source>
        <dbReference type="ARBA" id="ARBA00024827"/>
    </source>
</evidence>
<keyword evidence="9" id="KW-0808">Transferase</keyword>
<evidence type="ECO:0000256" key="13">
    <source>
        <dbReference type="ARBA" id="ARBA00022840"/>
    </source>
</evidence>
<evidence type="ECO:0000256" key="19">
    <source>
        <dbReference type="SAM" id="Coils"/>
    </source>
</evidence>
<feature type="chain" id="PRO_5011485799" description="Oxygen sensor histidine kinase NreB" evidence="21">
    <location>
        <begin position="26"/>
        <end position="671"/>
    </location>
</feature>
<evidence type="ECO:0000256" key="10">
    <source>
        <dbReference type="ARBA" id="ARBA00022723"/>
    </source>
</evidence>
<reference evidence="24" key="1">
    <citation type="submission" date="2016-10" db="EMBL/GenBank/DDBJ databases">
        <authorList>
            <person name="Varghese N."/>
            <person name="Submissions S."/>
        </authorList>
    </citation>
    <scope>NUCLEOTIDE SEQUENCE [LARGE SCALE GENOMIC DNA]</scope>
    <source>
        <strain evidence="24">Jip14</strain>
    </source>
</reference>
<evidence type="ECO:0000256" key="4">
    <source>
        <dbReference type="ARBA" id="ARBA00012438"/>
    </source>
</evidence>
<dbReference type="AlphaFoldDB" id="A0A1H7SLT5"/>
<comment type="subcellular location">
    <subcellularLocation>
        <location evidence="3">Cytoplasm</location>
    </subcellularLocation>
</comment>
<evidence type="ECO:0000256" key="3">
    <source>
        <dbReference type="ARBA" id="ARBA00004496"/>
    </source>
</evidence>
<proteinExistence type="predicted"/>
<dbReference type="GO" id="GO:0046983">
    <property type="term" value="F:protein dimerization activity"/>
    <property type="evidence" value="ECO:0007669"/>
    <property type="project" value="InterPro"/>
</dbReference>
<keyword evidence="20" id="KW-1133">Transmembrane helix</keyword>
<keyword evidence="13" id="KW-0067">ATP-binding</keyword>
<evidence type="ECO:0000256" key="7">
    <source>
        <dbReference type="ARBA" id="ARBA00022490"/>
    </source>
</evidence>
<keyword evidence="21" id="KW-0732">Signal</keyword>